<dbReference type="PROSITE" id="PS00018">
    <property type="entry name" value="EF_HAND_1"/>
    <property type="match status" value="1"/>
</dbReference>
<dbReference type="Proteomes" id="UP000257143">
    <property type="component" value="Unassembled WGS sequence"/>
</dbReference>
<keyword evidence="2" id="KW-1185">Reference proteome</keyword>
<reference evidence="2" key="1">
    <citation type="submission" date="2017-11" db="EMBL/GenBank/DDBJ databases">
        <authorList>
            <person name="Zhu W."/>
        </authorList>
    </citation>
    <scope>NUCLEOTIDE SEQUENCE [LARGE SCALE GENOMIC DNA]</scope>
    <source>
        <strain evidence="2">CAU 1183</strain>
    </source>
</reference>
<dbReference type="EMBL" id="PIOC01000017">
    <property type="protein sequence ID" value="RDW18048.1"/>
    <property type="molecule type" value="Genomic_DNA"/>
</dbReference>
<dbReference type="OrthoDB" id="2939684at2"/>
<name>A0A3D8PS14_9BACI</name>
<dbReference type="AlphaFoldDB" id="A0A3D8PS14"/>
<proteinExistence type="predicted"/>
<organism evidence="1 2">
    <name type="scientific">Oceanobacillus arenosus</name>
    <dbReference type="NCBI Taxonomy" id="1229153"/>
    <lineage>
        <taxon>Bacteria</taxon>
        <taxon>Bacillati</taxon>
        <taxon>Bacillota</taxon>
        <taxon>Bacilli</taxon>
        <taxon>Bacillales</taxon>
        <taxon>Bacillaceae</taxon>
        <taxon>Oceanobacillus</taxon>
    </lineage>
</organism>
<comment type="caution">
    <text evidence="1">The sequence shown here is derived from an EMBL/GenBank/DDBJ whole genome shotgun (WGS) entry which is preliminary data.</text>
</comment>
<dbReference type="RefSeq" id="WP_115773229.1">
    <property type="nucleotide sequence ID" value="NZ_PIOC01000017.1"/>
</dbReference>
<evidence type="ECO:0000313" key="2">
    <source>
        <dbReference type="Proteomes" id="UP000257143"/>
    </source>
</evidence>
<sequence length="66" mass="7797">MDIYSDDRILVYVDVDENGVITDAEIGKRIIPSKEFRYFFITEDEEMLTYPEKFKVIDNELVKSAE</sequence>
<gene>
    <name evidence="1" type="ORF">CWR48_10615</name>
</gene>
<dbReference type="InterPro" id="IPR018247">
    <property type="entry name" value="EF_Hand_1_Ca_BS"/>
</dbReference>
<accession>A0A3D8PS14</accession>
<protein>
    <submittedName>
        <fullName evidence="1">Uncharacterized protein</fullName>
    </submittedName>
</protein>
<evidence type="ECO:0000313" key="1">
    <source>
        <dbReference type="EMBL" id="RDW18048.1"/>
    </source>
</evidence>